<name>A0A9W9YTP8_9CNID</name>
<feature type="region of interest" description="Disordered" evidence="1">
    <location>
        <begin position="32"/>
        <end position="57"/>
    </location>
</feature>
<evidence type="ECO:0000313" key="2">
    <source>
        <dbReference type="EMBL" id="KAJ7365965.1"/>
    </source>
</evidence>
<evidence type="ECO:0000256" key="1">
    <source>
        <dbReference type="SAM" id="MobiDB-lite"/>
    </source>
</evidence>
<evidence type="ECO:0000313" key="3">
    <source>
        <dbReference type="Proteomes" id="UP001163046"/>
    </source>
</evidence>
<protein>
    <submittedName>
        <fullName evidence="2">Uncharacterized protein</fullName>
    </submittedName>
</protein>
<feature type="compositionally biased region" description="Polar residues" evidence="1">
    <location>
        <begin position="34"/>
        <end position="47"/>
    </location>
</feature>
<dbReference type="EMBL" id="MU827302">
    <property type="protein sequence ID" value="KAJ7365965.1"/>
    <property type="molecule type" value="Genomic_DNA"/>
</dbReference>
<accession>A0A9W9YTP8</accession>
<feature type="compositionally biased region" description="Polar residues" evidence="1">
    <location>
        <begin position="149"/>
        <end position="160"/>
    </location>
</feature>
<sequence length="176" mass="19629">MSKRKCFCSDCDGKIRSWNTVKRHRTLQRKTVPLGSSSLTERGNAGSSDEESAEKVVVQDKVEITDSENSSADDDFIGENSSADDDFIEKIVKTRNGELFAVVPAVLAIRNCLGKPCRIAWRVMNKMNRCVEEVPAVHGNQDSSEAENRSTNKCKSNQPSGRKLHHYCPVDLPHSY</sequence>
<keyword evidence="3" id="KW-1185">Reference proteome</keyword>
<proteinExistence type="predicted"/>
<dbReference type="Proteomes" id="UP001163046">
    <property type="component" value="Unassembled WGS sequence"/>
</dbReference>
<reference evidence="2" key="1">
    <citation type="submission" date="2023-01" db="EMBL/GenBank/DDBJ databases">
        <title>Genome assembly of the deep-sea coral Lophelia pertusa.</title>
        <authorList>
            <person name="Herrera S."/>
            <person name="Cordes E."/>
        </authorList>
    </citation>
    <scope>NUCLEOTIDE SEQUENCE</scope>
    <source>
        <strain evidence="2">USNM1676648</strain>
        <tissue evidence="2">Polyp</tissue>
    </source>
</reference>
<dbReference type="AlphaFoldDB" id="A0A9W9YTP8"/>
<organism evidence="2 3">
    <name type="scientific">Desmophyllum pertusum</name>
    <dbReference type="NCBI Taxonomy" id="174260"/>
    <lineage>
        <taxon>Eukaryota</taxon>
        <taxon>Metazoa</taxon>
        <taxon>Cnidaria</taxon>
        <taxon>Anthozoa</taxon>
        <taxon>Hexacorallia</taxon>
        <taxon>Scleractinia</taxon>
        <taxon>Caryophylliina</taxon>
        <taxon>Caryophylliidae</taxon>
        <taxon>Desmophyllum</taxon>
    </lineage>
</organism>
<gene>
    <name evidence="2" type="ORF">OS493_002704</name>
</gene>
<feature type="region of interest" description="Disordered" evidence="1">
    <location>
        <begin position="137"/>
        <end position="160"/>
    </location>
</feature>
<comment type="caution">
    <text evidence="2">The sequence shown here is derived from an EMBL/GenBank/DDBJ whole genome shotgun (WGS) entry which is preliminary data.</text>
</comment>